<name>A0ABS5ECK6_9PROT</name>
<dbReference type="PANTHER" id="PTHR47708:SF2">
    <property type="entry name" value="SI:CH73-132F6.5"/>
    <property type="match status" value="1"/>
</dbReference>
<reference evidence="3" key="1">
    <citation type="journal article" date="2021" name="Syst. Appl. Microbiol.">
        <title>Roseomonas hellenica sp. nov., isolated from roots of wild-growing Alkanna tinctoria.</title>
        <authorList>
            <person name="Rat A."/>
            <person name="Naranjo H.D."/>
            <person name="Lebbe L."/>
            <person name="Cnockaert M."/>
            <person name="Krigas N."/>
            <person name="Grigoriadou K."/>
            <person name="Maloupa E."/>
            <person name="Willems A."/>
        </authorList>
    </citation>
    <scope>NUCLEOTIDE SEQUENCE [LARGE SCALE GENOMIC DNA]</scope>
    <source>
        <strain evidence="3">LMG 31159</strain>
    </source>
</reference>
<proteinExistence type="predicted"/>
<protein>
    <recommendedName>
        <fullName evidence="1">AtuA-like ferredoxin-fold domain-containing protein</fullName>
    </recommendedName>
</protein>
<dbReference type="Pfam" id="PF23544">
    <property type="entry name" value="AtuA_ferredoxin"/>
    <property type="match status" value="1"/>
</dbReference>
<gene>
    <name evidence="2" type="ORF">GXW78_02040</name>
</gene>
<dbReference type="EMBL" id="JAAEDI010000002">
    <property type="protein sequence ID" value="MBR0648432.1"/>
    <property type="molecule type" value="Genomic_DNA"/>
</dbReference>
<evidence type="ECO:0000259" key="1">
    <source>
        <dbReference type="Pfam" id="PF23544"/>
    </source>
</evidence>
<feature type="domain" description="AtuA-like ferredoxin-fold" evidence="1">
    <location>
        <begin position="6"/>
        <end position="104"/>
    </location>
</feature>
<dbReference type="InterPro" id="IPR056362">
    <property type="entry name" value="AtuA-like_ferredoxin_dom"/>
</dbReference>
<evidence type="ECO:0000313" key="2">
    <source>
        <dbReference type="EMBL" id="MBR0648432.1"/>
    </source>
</evidence>
<sequence length="110" mass="11931">MELKEVPLHAVAHARAGDKGNRGNISLMPYDPALYPVLAEQVTEARVLALFAHRGATRCVRYDLPLIHAFNFVIDDVLEGGVNGSLNLDGHGKSLSFRLLSLTVRIPDAG</sequence>
<dbReference type="Proteomes" id="UP000698752">
    <property type="component" value="Unassembled WGS sequence"/>
</dbReference>
<organism evidence="2 3">
    <name type="scientific">Neoroseomonas terrae</name>
    <dbReference type="NCBI Taxonomy" id="424799"/>
    <lineage>
        <taxon>Bacteria</taxon>
        <taxon>Pseudomonadati</taxon>
        <taxon>Pseudomonadota</taxon>
        <taxon>Alphaproteobacteria</taxon>
        <taxon>Acetobacterales</taxon>
        <taxon>Acetobacteraceae</taxon>
        <taxon>Neoroseomonas</taxon>
    </lineage>
</organism>
<dbReference type="RefSeq" id="WP_211865611.1">
    <property type="nucleotide sequence ID" value="NZ_JAAEDI010000002.1"/>
</dbReference>
<accession>A0ABS5ECK6</accession>
<keyword evidence="3" id="KW-1185">Reference proteome</keyword>
<comment type="caution">
    <text evidence="2">The sequence shown here is derived from an EMBL/GenBank/DDBJ whole genome shotgun (WGS) entry which is preliminary data.</text>
</comment>
<evidence type="ECO:0000313" key="3">
    <source>
        <dbReference type="Proteomes" id="UP000698752"/>
    </source>
</evidence>
<dbReference type="PANTHER" id="PTHR47708">
    <property type="match status" value="1"/>
</dbReference>